<comment type="caution">
    <text evidence="1">The sequence shown here is derived from an EMBL/GenBank/DDBJ whole genome shotgun (WGS) entry which is preliminary data.</text>
</comment>
<name>A0ACC2CXI8_DIPCM</name>
<dbReference type="EMBL" id="CM055099">
    <property type="protein sequence ID" value="KAJ7546733.1"/>
    <property type="molecule type" value="Genomic_DNA"/>
</dbReference>
<dbReference type="Proteomes" id="UP001162992">
    <property type="component" value="Chromosome 8"/>
</dbReference>
<evidence type="ECO:0000313" key="2">
    <source>
        <dbReference type="Proteomes" id="UP001162992"/>
    </source>
</evidence>
<gene>
    <name evidence="1" type="ORF">O6H91_08G052000</name>
</gene>
<keyword evidence="2" id="KW-1185">Reference proteome</keyword>
<proteinExistence type="predicted"/>
<protein>
    <submittedName>
        <fullName evidence="1">Uncharacterized protein</fullName>
    </submittedName>
</protein>
<evidence type="ECO:0000313" key="1">
    <source>
        <dbReference type="EMBL" id="KAJ7546733.1"/>
    </source>
</evidence>
<reference evidence="2" key="1">
    <citation type="journal article" date="2024" name="Proc. Natl. Acad. Sci. U.S.A.">
        <title>Extraordinary preservation of gene collinearity over three hundred million years revealed in homosporous lycophytes.</title>
        <authorList>
            <person name="Li C."/>
            <person name="Wickell D."/>
            <person name="Kuo L.Y."/>
            <person name="Chen X."/>
            <person name="Nie B."/>
            <person name="Liao X."/>
            <person name="Peng D."/>
            <person name="Ji J."/>
            <person name="Jenkins J."/>
            <person name="Williams M."/>
            <person name="Shu S."/>
            <person name="Plott C."/>
            <person name="Barry K."/>
            <person name="Rajasekar S."/>
            <person name="Grimwood J."/>
            <person name="Han X."/>
            <person name="Sun S."/>
            <person name="Hou Z."/>
            <person name="He W."/>
            <person name="Dai G."/>
            <person name="Sun C."/>
            <person name="Schmutz J."/>
            <person name="Leebens-Mack J.H."/>
            <person name="Li F.W."/>
            <person name="Wang L."/>
        </authorList>
    </citation>
    <scope>NUCLEOTIDE SEQUENCE [LARGE SCALE GENOMIC DNA]</scope>
    <source>
        <strain evidence="2">cv. PW_Plant_1</strain>
    </source>
</reference>
<sequence length="160" mass="17962">MTLGVPGGCFHQMSFRSVIARGSHTAHWHGISAKNCCSSGKGKVQARGQLSAFASLTTDDYGVLRLAHTASRYDIKAAYRRLALQYHPDVCREAECELKFRQIKNAYESLMKRHEEEEHIAAELGWEGMFGVGDDTWSEWEEWMGFEGGVAEHSFGFNSI</sequence>
<organism evidence="1 2">
    <name type="scientific">Diphasiastrum complanatum</name>
    <name type="common">Issler's clubmoss</name>
    <name type="synonym">Lycopodium complanatum</name>
    <dbReference type="NCBI Taxonomy" id="34168"/>
    <lineage>
        <taxon>Eukaryota</taxon>
        <taxon>Viridiplantae</taxon>
        <taxon>Streptophyta</taxon>
        <taxon>Embryophyta</taxon>
        <taxon>Tracheophyta</taxon>
        <taxon>Lycopodiopsida</taxon>
        <taxon>Lycopodiales</taxon>
        <taxon>Lycopodiaceae</taxon>
        <taxon>Lycopodioideae</taxon>
        <taxon>Diphasiastrum</taxon>
    </lineage>
</organism>
<accession>A0ACC2CXI8</accession>